<dbReference type="OrthoDB" id="1423981at2759"/>
<evidence type="ECO:0000256" key="1">
    <source>
        <dbReference type="SAM" id="MobiDB-lite"/>
    </source>
</evidence>
<dbReference type="PANTHER" id="PTHR33738">
    <property type="entry name" value="EMB|CAB82975.1"/>
    <property type="match status" value="1"/>
</dbReference>
<dbReference type="Gramene" id="rna20997">
    <property type="protein sequence ID" value="RHN59016.1"/>
    <property type="gene ID" value="gene20997"/>
</dbReference>
<gene>
    <name evidence="4" type="primary">25491528</name>
    <name evidence="2" type="ordered locus">MTR_4g019710</name>
    <name evidence="3" type="ORF">MtrunA17_Chr4g0008731</name>
</gene>
<reference evidence="2 5" key="2">
    <citation type="journal article" date="2014" name="BMC Genomics">
        <title>An improved genome release (version Mt4.0) for the model legume Medicago truncatula.</title>
        <authorList>
            <person name="Tang H."/>
            <person name="Krishnakumar V."/>
            <person name="Bidwell S."/>
            <person name="Rosen B."/>
            <person name="Chan A."/>
            <person name="Zhou S."/>
            <person name="Gentzbittel L."/>
            <person name="Childs K.L."/>
            <person name="Yandell M."/>
            <person name="Gundlach H."/>
            <person name="Mayer K.F."/>
            <person name="Schwartz D.C."/>
            <person name="Town C.D."/>
        </authorList>
    </citation>
    <scope>GENOME REANNOTATION</scope>
    <source>
        <strain evidence="2">A17</strain>
        <strain evidence="4 5">cv. Jemalong A17</strain>
    </source>
</reference>
<reference evidence="2 5" key="1">
    <citation type="journal article" date="2011" name="Nature">
        <title>The Medicago genome provides insight into the evolution of rhizobial symbioses.</title>
        <authorList>
            <person name="Young N.D."/>
            <person name="Debelle F."/>
            <person name="Oldroyd G.E."/>
            <person name="Geurts R."/>
            <person name="Cannon S.B."/>
            <person name="Udvardi M.K."/>
            <person name="Benedito V.A."/>
            <person name="Mayer K.F."/>
            <person name="Gouzy J."/>
            <person name="Schoof H."/>
            <person name="Van de Peer Y."/>
            <person name="Proost S."/>
            <person name="Cook D.R."/>
            <person name="Meyers B.C."/>
            <person name="Spannagl M."/>
            <person name="Cheung F."/>
            <person name="De Mita S."/>
            <person name="Krishnakumar V."/>
            <person name="Gundlach H."/>
            <person name="Zhou S."/>
            <person name="Mudge J."/>
            <person name="Bharti A.K."/>
            <person name="Murray J.D."/>
            <person name="Naoumkina M.A."/>
            <person name="Rosen B."/>
            <person name="Silverstein K.A."/>
            <person name="Tang H."/>
            <person name="Rombauts S."/>
            <person name="Zhao P.X."/>
            <person name="Zhou P."/>
            <person name="Barbe V."/>
            <person name="Bardou P."/>
            <person name="Bechner M."/>
            <person name="Bellec A."/>
            <person name="Berger A."/>
            <person name="Berges H."/>
            <person name="Bidwell S."/>
            <person name="Bisseling T."/>
            <person name="Choisne N."/>
            <person name="Couloux A."/>
            <person name="Denny R."/>
            <person name="Deshpande S."/>
            <person name="Dai X."/>
            <person name="Doyle J.J."/>
            <person name="Dudez A.M."/>
            <person name="Farmer A.D."/>
            <person name="Fouteau S."/>
            <person name="Franken C."/>
            <person name="Gibelin C."/>
            <person name="Gish J."/>
            <person name="Goldstein S."/>
            <person name="Gonzalez A.J."/>
            <person name="Green P.J."/>
            <person name="Hallab A."/>
            <person name="Hartog M."/>
            <person name="Hua A."/>
            <person name="Humphray S.J."/>
            <person name="Jeong D.H."/>
            <person name="Jing Y."/>
            <person name="Jocker A."/>
            <person name="Kenton S.M."/>
            <person name="Kim D.J."/>
            <person name="Klee K."/>
            <person name="Lai H."/>
            <person name="Lang C."/>
            <person name="Lin S."/>
            <person name="Macmil S.L."/>
            <person name="Magdelenat G."/>
            <person name="Matthews L."/>
            <person name="McCorrison J."/>
            <person name="Monaghan E.L."/>
            <person name="Mun J.H."/>
            <person name="Najar F.Z."/>
            <person name="Nicholson C."/>
            <person name="Noirot C."/>
            <person name="O'Bleness M."/>
            <person name="Paule C.R."/>
            <person name="Poulain J."/>
            <person name="Prion F."/>
            <person name="Qin B."/>
            <person name="Qu C."/>
            <person name="Retzel E.F."/>
            <person name="Riddle C."/>
            <person name="Sallet E."/>
            <person name="Samain S."/>
            <person name="Samson N."/>
            <person name="Sanders I."/>
            <person name="Saurat O."/>
            <person name="Scarpelli C."/>
            <person name="Schiex T."/>
            <person name="Segurens B."/>
            <person name="Severin A.J."/>
            <person name="Sherrier D.J."/>
            <person name="Shi R."/>
            <person name="Sims S."/>
            <person name="Singer S.R."/>
            <person name="Sinharoy S."/>
            <person name="Sterck L."/>
            <person name="Viollet A."/>
            <person name="Wang B.B."/>
            <person name="Wang K."/>
            <person name="Wang M."/>
            <person name="Wang X."/>
            <person name="Warfsmann J."/>
            <person name="Weissenbach J."/>
            <person name="White D.D."/>
            <person name="White J.D."/>
            <person name="Wiley G.B."/>
            <person name="Wincker P."/>
            <person name="Xing Y."/>
            <person name="Yang L."/>
            <person name="Yao Z."/>
            <person name="Ying F."/>
            <person name="Zhai J."/>
            <person name="Zhou L."/>
            <person name="Zuber A."/>
            <person name="Denarie J."/>
            <person name="Dixon R.A."/>
            <person name="May G.D."/>
            <person name="Schwartz D.C."/>
            <person name="Rogers J."/>
            <person name="Quetier F."/>
            <person name="Town C.D."/>
            <person name="Roe B.A."/>
        </authorList>
    </citation>
    <scope>NUCLEOTIDE SEQUENCE [LARGE SCALE GENOMIC DNA]</scope>
    <source>
        <strain evidence="2">A17</strain>
        <strain evidence="4 5">cv. Jemalong A17</strain>
    </source>
</reference>
<feature type="compositionally biased region" description="Low complexity" evidence="1">
    <location>
        <begin position="59"/>
        <end position="71"/>
    </location>
</feature>
<dbReference type="EMBL" id="CM001220">
    <property type="protein sequence ID" value="KEH28973.1"/>
    <property type="molecule type" value="Genomic_DNA"/>
</dbReference>
<dbReference type="Proteomes" id="UP000265566">
    <property type="component" value="Chromosome 4"/>
</dbReference>
<dbReference type="EnsemblPlants" id="KEH28973">
    <property type="protein sequence ID" value="KEH28973"/>
    <property type="gene ID" value="MTR_4g019710"/>
</dbReference>
<feature type="region of interest" description="Disordered" evidence="1">
    <location>
        <begin position="1"/>
        <end position="87"/>
    </location>
</feature>
<reference evidence="4" key="3">
    <citation type="submission" date="2015-04" db="UniProtKB">
        <authorList>
            <consortium name="EnsemblPlants"/>
        </authorList>
    </citation>
    <scope>IDENTIFICATION</scope>
    <source>
        <strain evidence="4">cv. Jemalong A17</strain>
    </source>
</reference>
<dbReference type="HOGENOM" id="CLU_107362_1_1_1"/>
<dbReference type="EMBL" id="PSQE01000004">
    <property type="protein sequence ID" value="RHN59016.1"/>
    <property type="molecule type" value="Genomic_DNA"/>
</dbReference>
<accession>A0A072UIR5</accession>
<evidence type="ECO:0000313" key="2">
    <source>
        <dbReference type="EMBL" id="KEH28973.1"/>
    </source>
</evidence>
<feature type="region of interest" description="Disordered" evidence="1">
    <location>
        <begin position="126"/>
        <end position="145"/>
    </location>
</feature>
<reference evidence="3" key="4">
    <citation type="journal article" date="2018" name="Nat. Plants">
        <title>Whole-genome landscape of Medicago truncatula symbiotic genes.</title>
        <authorList>
            <person name="Pecrix Y."/>
            <person name="Gamas P."/>
            <person name="Carrere S."/>
        </authorList>
    </citation>
    <scope>NUCLEOTIDE SEQUENCE</scope>
    <source>
        <tissue evidence="3">Leaves</tissue>
    </source>
</reference>
<organism evidence="2 5">
    <name type="scientific">Medicago truncatula</name>
    <name type="common">Barrel medic</name>
    <name type="synonym">Medicago tribuloides</name>
    <dbReference type="NCBI Taxonomy" id="3880"/>
    <lineage>
        <taxon>Eukaryota</taxon>
        <taxon>Viridiplantae</taxon>
        <taxon>Streptophyta</taxon>
        <taxon>Embryophyta</taxon>
        <taxon>Tracheophyta</taxon>
        <taxon>Spermatophyta</taxon>
        <taxon>Magnoliopsida</taxon>
        <taxon>eudicotyledons</taxon>
        <taxon>Gunneridae</taxon>
        <taxon>Pentapetalae</taxon>
        <taxon>rosids</taxon>
        <taxon>fabids</taxon>
        <taxon>Fabales</taxon>
        <taxon>Fabaceae</taxon>
        <taxon>Papilionoideae</taxon>
        <taxon>50 kb inversion clade</taxon>
        <taxon>NPAAA clade</taxon>
        <taxon>Hologalegina</taxon>
        <taxon>IRL clade</taxon>
        <taxon>Trifolieae</taxon>
        <taxon>Medicago</taxon>
    </lineage>
</organism>
<keyword evidence="5" id="KW-1185">Reference proteome</keyword>
<feature type="compositionally biased region" description="Basic and acidic residues" evidence="1">
    <location>
        <begin position="135"/>
        <end position="145"/>
    </location>
</feature>
<evidence type="ECO:0000313" key="4">
    <source>
        <dbReference type="EnsemblPlants" id="KEH28973"/>
    </source>
</evidence>
<sequence length="156" mass="17149">MEGKNKQKGISSSPCSELFGSKQCHSSSSSSPGIYGSIFSTQSPKILGRQSVRSEVSSKTTNDTLNTKTVTQESIFKDNGGEAHKTKKTDMSWLYKGQRAHPCHLSSSIYYGGQDIYPIPQSTQNAAFNSKHKNPGGEDDSHMATRGDWWQGSLYY</sequence>
<dbReference type="Proteomes" id="UP000002051">
    <property type="component" value="Chromosome 4"/>
</dbReference>
<feature type="compositionally biased region" description="Basic and acidic residues" evidence="1">
    <location>
        <begin position="75"/>
        <end position="87"/>
    </location>
</feature>
<protein>
    <submittedName>
        <fullName evidence="2">Plant/T7H20-70 protein</fullName>
    </submittedName>
</protein>
<proteinExistence type="predicted"/>
<dbReference type="PANTHER" id="PTHR33738:SF1">
    <property type="entry name" value="PLANT_T7H20-70 PROTEIN"/>
    <property type="match status" value="1"/>
</dbReference>
<name>A0A072UIR5_MEDTR</name>
<dbReference type="KEGG" id="mtr:25491528"/>
<evidence type="ECO:0000313" key="5">
    <source>
        <dbReference type="Proteomes" id="UP000002051"/>
    </source>
</evidence>
<evidence type="ECO:0000313" key="3">
    <source>
        <dbReference type="EMBL" id="RHN59016.1"/>
    </source>
</evidence>
<dbReference type="AlphaFoldDB" id="A0A072UIR5"/>